<feature type="domain" description="Phorbol-ester/DAG-type" evidence="16">
    <location>
        <begin position="204"/>
        <end position="254"/>
    </location>
</feature>
<keyword evidence="3" id="KW-0479">Metal-binding</keyword>
<dbReference type="PANTHER" id="PTHR46075">
    <property type="entry name" value="CHIMERIN FAMILY MEMBER"/>
    <property type="match status" value="1"/>
</dbReference>
<dbReference type="SMART" id="SM00109">
    <property type="entry name" value="C1"/>
    <property type="match status" value="2"/>
</dbReference>
<dbReference type="CDD" id="cd10352">
    <property type="entry name" value="SH2_a2chimerin_b2chimerin"/>
    <property type="match status" value="1"/>
</dbReference>
<dbReference type="SUPFAM" id="SSF55550">
    <property type="entry name" value="SH2 domain"/>
    <property type="match status" value="2"/>
</dbReference>
<dbReference type="FunFam" id="3.30.60.20:FF:000030">
    <property type="entry name" value="Chimaerin"/>
    <property type="match status" value="2"/>
</dbReference>
<dbReference type="InterPro" id="IPR002219">
    <property type="entry name" value="PKC_DAG/PE"/>
</dbReference>
<organism evidence="18 19">
    <name type="scientific">Knipowitschia caucasica</name>
    <name type="common">Caucasian dwarf goby</name>
    <name type="synonym">Pomatoschistus caucasicus</name>
    <dbReference type="NCBI Taxonomy" id="637954"/>
    <lineage>
        <taxon>Eukaryota</taxon>
        <taxon>Metazoa</taxon>
        <taxon>Chordata</taxon>
        <taxon>Craniata</taxon>
        <taxon>Vertebrata</taxon>
        <taxon>Euteleostomi</taxon>
        <taxon>Actinopterygii</taxon>
        <taxon>Neopterygii</taxon>
        <taxon>Teleostei</taxon>
        <taxon>Neoteleostei</taxon>
        <taxon>Acanthomorphata</taxon>
        <taxon>Gobiaria</taxon>
        <taxon>Gobiiformes</taxon>
        <taxon>Gobioidei</taxon>
        <taxon>Gobiidae</taxon>
        <taxon>Gobiinae</taxon>
        <taxon>Knipowitschia</taxon>
    </lineage>
</organism>
<evidence type="ECO:0000256" key="7">
    <source>
        <dbReference type="ARBA" id="ARBA00022990"/>
    </source>
</evidence>
<evidence type="ECO:0000256" key="1">
    <source>
        <dbReference type="ARBA" id="ARBA00022468"/>
    </source>
</evidence>
<evidence type="ECO:0000259" key="17">
    <source>
        <dbReference type="PROSITE" id="PS50238"/>
    </source>
</evidence>
<dbReference type="InterPro" id="IPR020454">
    <property type="entry name" value="DAG/PE-bd"/>
</dbReference>
<evidence type="ECO:0000256" key="10">
    <source>
        <dbReference type="ARBA" id="ARBA00076382"/>
    </source>
</evidence>
<evidence type="ECO:0000256" key="5">
    <source>
        <dbReference type="ARBA" id="ARBA00022833"/>
    </source>
</evidence>
<dbReference type="InterPro" id="IPR008936">
    <property type="entry name" value="Rho_GTPase_activation_prot"/>
</dbReference>
<dbReference type="Pfam" id="PF00620">
    <property type="entry name" value="RhoGAP"/>
    <property type="match status" value="2"/>
</dbReference>
<evidence type="ECO:0000256" key="6">
    <source>
        <dbReference type="ARBA" id="ARBA00022902"/>
    </source>
</evidence>
<dbReference type="InterPro" id="IPR051854">
    <property type="entry name" value="Rho-type_GAP"/>
</dbReference>
<keyword evidence="2" id="KW-0597">Phosphoprotein</keyword>
<dbReference type="GO" id="GO:0007399">
    <property type="term" value="P:nervous system development"/>
    <property type="evidence" value="ECO:0007669"/>
    <property type="project" value="UniProtKB-KW"/>
</dbReference>
<dbReference type="SUPFAM" id="SSF57889">
    <property type="entry name" value="Cysteine-rich domain"/>
    <property type="match status" value="2"/>
</dbReference>
<evidence type="ECO:0000256" key="3">
    <source>
        <dbReference type="ARBA" id="ARBA00022723"/>
    </source>
</evidence>
<protein>
    <recommendedName>
        <fullName evidence="9">N-chimaerin</fullName>
    </recommendedName>
    <alternativeName>
        <fullName evidence="13">A-chimaerin</fullName>
    </alternativeName>
    <alternativeName>
        <fullName evidence="12">Alpha-chimerin</fullName>
    </alternativeName>
    <alternativeName>
        <fullName evidence="10">N-chimerin</fullName>
    </alternativeName>
    <alternativeName>
        <fullName evidence="11">Rho GTPase-activating protein 2</fullName>
    </alternativeName>
</protein>
<evidence type="ECO:0000256" key="2">
    <source>
        <dbReference type="ARBA" id="ARBA00022553"/>
    </source>
</evidence>
<evidence type="ECO:0000256" key="14">
    <source>
        <dbReference type="PROSITE-ProRule" id="PRU00191"/>
    </source>
</evidence>
<dbReference type="InterPro" id="IPR037860">
    <property type="entry name" value="RhoGAP_chimaerin"/>
</dbReference>
<dbReference type="Gene3D" id="3.30.60.20">
    <property type="match status" value="2"/>
</dbReference>
<dbReference type="EMBL" id="OZ035844">
    <property type="protein sequence ID" value="CAL1598518.1"/>
    <property type="molecule type" value="Genomic_DNA"/>
</dbReference>
<dbReference type="InterPro" id="IPR000198">
    <property type="entry name" value="RhoGAP_dom"/>
</dbReference>
<evidence type="ECO:0000256" key="12">
    <source>
        <dbReference type="ARBA" id="ARBA00081033"/>
    </source>
</evidence>
<evidence type="ECO:0000259" key="15">
    <source>
        <dbReference type="PROSITE" id="PS50001"/>
    </source>
</evidence>
<dbReference type="InterPro" id="IPR036860">
    <property type="entry name" value="SH2_dom_sf"/>
</dbReference>
<keyword evidence="1" id="KW-0343">GTPase activation</keyword>
<dbReference type="CDD" id="cd04372">
    <property type="entry name" value="RhoGAP_chimaerin"/>
    <property type="match status" value="1"/>
</dbReference>
<dbReference type="PROSITE" id="PS50081">
    <property type="entry name" value="ZF_DAG_PE_2"/>
    <property type="match status" value="2"/>
</dbReference>
<keyword evidence="6" id="KW-0524">Neurogenesis</keyword>
<proteinExistence type="predicted"/>
<evidence type="ECO:0000256" key="4">
    <source>
        <dbReference type="ARBA" id="ARBA00022771"/>
    </source>
</evidence>
<evidence type="ECO:0000256" key="9">
    <source>
        <dbReference type="ARBA" id="ARBA00074820"/>
    </source>
</evidence>
<dbReference type="SMART" id="SM00324">
    <property type="entry name" value="RhoGAP"/>
    <property type="match status" value="1"/>
</dbReference>
<feature type="domain" description="Phorbol-ester/DAG-type" evidence="16">
    <location>
        <begin position="449"/>
        <end position="499"/>
    </location>
</feature>
<dbReference type="InterPro" id="IPR046349">
    <property type="entry name" value="C1-like_sf"/>
</dbReference>
<evidence type="ECO:0000259" key="16">
    <source>
        <dbReference type="PROSITE" id="PS50081"/>
    </source>
</evidence>
<dbReference type="Pfam" id="PF00130">
    <property type="entry name" value="C1_1"/>
    <property type="match status" value="2"/>
</dbReference>
<evidence type="ECO:0000256" key="8">
    <source>
        <dbReference type="ARBA" id="ARBA00022999"/>
    </source>
</evidence>
<dbReference type="Pfam" id="PF00017">
    <property type="entry name" value="SH2"/>
    <property type="match status" value="1"/>
</dbReference>
<dbReference type="Gene3D" id="3.30.505.10">
    <property type="entry name" value="SH2 domain"/>
    <property type="match status" value="1"/>
</dbReference>
<dbReference type="PROSITE" id="PS00479">
    <property type="entry name" value="ZF_DAG_PE_1"/>
    <property type="match status" value="2"/>
</dbReference>
<dbReference type="PROSITE" id="PS50238">
    <property type="entry name" value="RHOGAP"/>
    <property type="match status" value="1"/>
</dbReference>
<dbReference type="PANTHER" id="PTHR46075:SF1">
    <property type="entry name" value="N-CHIMAERIN"/>
    <property type="match status" value="1"/>
</dbReference>
<keyword evidence="7" id="KW-0007">Acetylation</keyword>
<evidence type="ECO:0000256" key="13">
    <source>
        <dbReference type="ARBA" id="ARBA00081339"/>
    </source>
</evidence>
<evidence type="ECO:0000313" key="19">
    <source>
        <dbReference type="Proteomes" id="UP001497482"/>
    </source>
</evidence>
<dbReference type="InterPro" id="IPR035840">
    <property type="entry name" value="Chimaerin_SH2"/>
</dbReference>
<dbReference type="InterPro" id="IPR000980">
    <property type="entry name" value="SH2"/>
</dbReference>
<dbReference type="SUPFAM" id="SSF48350">
    <property type="entry name" value="GTPase activation domain, GAP"/>
    <property type="match status" value="2"/>
</dbReference>
<dbReference type="GO" id="GO:0008270">
    <property type="term" value="F:zinc ion binding"/>
    <property type="evidence" value="ECO:0007669"/>
    <property type="project" value="UniProtKB-KW"/>
</dbReference>
<keyword evidence="5" id="KW-0862">Zinc</keyword>
<evidence type="ECO:0000256" key="11">
    <source>
        <dbReference type="ARBA" id="ARBA00077049"/>
    </source>
</evidence>
<feature type="domain" description="Rho-GAP" evidence="17">
    <location>
        <begin position="512"/>
        <end position="703"/>
    </location>
</feature>
<evidence type="ECO:0000313" key="18">
    <source>
        <dbReference type="EMBL" id="CAL1598518.1"/>
    </source>
</evidence>
<dbReference type="Proteomes" id="UP001497482">
    <property type="component" value="Chromosome 22"/>
</dbReference>
<dbReference type="Gene3D" id="1.10.555.10">
    <property type="entry name" value="Rho GTPase activation protein"/>
    <property type="match status" value="2"/>
</dbReference>
<dbReference type="SMART" id="SM00252">
    <property type="entry name" value="SH2"/>
    <property type="match status" value="1"/>
</dbReference>
<keyword evidence="4" id="KW-0863">Zinc-finger</keyword>
<sequence>MALNVFDHDDYRPVWKSYLYQLQQEAPHPRRVTCTCEVDNRPKYYGREYHGMISREETDQLLSQAEGSYLIRESQRQPGTYTLALRFGNQTRNFRLYHDGKHFVGEKRFESIHDLVTDGLITLYIETKAAEYIAKMTINPIYEHVGYTTLNQEPTLKKHRPLSPDMPDGPLPVKDAHNAEERLTSLVRRATLRESDMMPKYEKVHNFKVHTFRGPHWCEYCANFMWGLIAQGVKCADCGLNVHKQCSKVVPNDCQPDLRHVKKVYSCDLTTLVKAHNTKRPMVVDMCIQELEARGLQSEGLYRISGFSELIEDVKLAFDRGYYTEKAAVNWFGNQTRNFRLYHDGKHFVGEKRFESIHDLVTDGLITLYIETKAAEYIAKMTINPIYEHVGYTTLNQEPTLKKHRPLSPDMPDGPLPVKDAHNAEERLTSLVRRATLRESDMMPKYEKVHNFKVHTFRGPHWCEYCANFMWGLIAQGVKCADCGLNVHKQCSKVVPNDCQPDLRHVKKVYSCDLTTLVKAHNTKRPMVVDMCIQELEARGLQSEGLYRISGFSELIEDVKLAFDRDGEKVDISSNVYEDINIITGALKLYFRELPIPLITYDAYPRFIETAKITDPEKRLESLHEALKLLPPAHCETLRYLMAHLKRVTSYEKDNLMTSENLGIVFGPTLMRAADLDAMTALNDIRYQRLVVETLIMNEDVLF</sequence>
<reference evidence="18 19" key="1">
    <citation type="submission" date="2024-04" db="EMBL/GenBank/DDBJ databases">
        <authorList>
            <person name="Waldvogel A.-M."/>
            <person name="Schoenle A."/>
        </authorList>
    </citation>
    <scope>NUCLEOTIDE SEQUENCE [LARGE SCALE GENOMIC DNA]</scope>
</reference>
<dbReference type="FunFam" id="3.30.505.10:FF:000019">
    <property type="entry name" value="Chimaerin"/>
    <property type="match status" value="1"/>
</dbReference>
<keyword evidence="8 14" id="KW-0727">SH2 domain</keyword>
<dbReference type="GO" id="GO:0005096">
    <property type="term" value="F:GTPase activator activity"/>
    <property type="evidence" value="ECO:0007669"/>
    <property type="project" value="UniProtKB-KW"/>
</dbReference>
<keyword evidence="19" id="KW-1185">Reference proteome</keyword>
<dbReference type="GO" id="GO:0007165">
    <property type="term" value="P:signal transduction"/>
    <property type="evidence" value="ECO:0007669"/>
    <property type="project" value="InterPro"/>
</dbReference>
<name>A0AAV2LDI7_KNICA</name>
<dbReference type="PRINTS" id="PR00008">
    <property type="entry name" value="DAGPEDOMAIN"/>
</dbReference>
<accession>A0AAV2LDI7</accession>
<dbReference type="FunFam" id="1.10.555.10:FF:000005">
    <property type="entry name" value="Chimaerin"/>
    <property type="match status" value="1"/>
</dbReference>
<gene>
    <name evidence="18" type="ORF">KC01_LOCUS26890</name>
</gene>
<dbReference type="PROSITE" id="PS50001">
    <property type="entry name" value="SH2"/>
    <property type="match status" value="1"/>
</dbReference>
<feature type="domain" description="SH2" evidence="15">
    <location>
        <begin position="48"/>
        <end position="116"/>
    </location>
</feature>
<dbReference type="AlphaFoldDB" id="A0AAV2LDI7"/>